<dbReference type="AlphaFoldDB" id="J9GGR3"/>
<evidence type="ECO:0000313" key="1">
    <source>
        <dbReference type="EMBL" id="EJW98549.1"/>
    </source>
</evidence>
<protein>
    <submittedName>
        <fullName evidence="1">Uncharacterized protein</fullName>
    </submittedName>
</protein>
<gene>
    <name evidence="1" type="ORF">EVA_13345</name>
</gene>
<comment type="caution">
    <text evidence="1">The sequence shown here is derived from an EMBL/GenBank/DDBJ whole genome shotgun (WGS) entry which is preliminary data.</text>
</comment>
<accession>J9GGR3</accession>
<reference evidence="1" key="1">
    <citation type="journal article" date="2012" name="PLoS ONE">
        <title>Gene sets for utilization of primary and secondary nutrition supplies in the distal gut of endangered iberian lynx.</title>
        <authorList>
            <person name="Alcaide M."/>
            <person name="Messina E."/>
            <person name="Richter M."/>
            <person name="Bargiela R."/>
            <person name="Peplies J."/>
            <person name="Huws S.A."/>
            <person name="Newbold C.J."/>
            <person name="Golyshin P.N."/>
            <person name="Simon M.A."/>
            <person name="Lopez G."/>
            <person name="Yakimov M.M."/>
            <person name="Ferrer M."/>
        </authorList>
    </citation>
    <scope>NUCLEOTIDE SEQUENCE</scope>
</reference>
<dbReference type="EMBL" id="AMCI01004209">
    <property type="protein sequence ID" value="EJW98549.1"/>
    <property type="molecule type" value="Genomic_DNA"/>
</dbReference>
<organism evidence="1">
    <name type="scientific">gut metagenome</name>
    <dbReference type="NCBI Taxonomy" id="749906"/>
    <lineage>
        <taxon>unclassified sequences</taxon>
        <taxon>metagenomes</taxon>
        <taxon>organismal metagenomes</taxon>
    </lineage>
</organism>
<proteinExistence type="predicted"/>
<name>J9GGR3_9ZZZZ</name>
<sequence>MTPQTSCNKLYANTIIQHAHETSLDKGICFPSETCFIYTNHSKQL</sequence>